<dbReference type="PROSITE" id="PS51257">
    <property type="entry name" value="PROKAR_LIPOPROTEIN"/>
    <property type="match status" value="1"/>
</dbReference>
<organism evidence="1 2">
    <name type="scientific">Aeromonas caviae</name>
    <name type="common">Aeromonas punctata</name>
    <dbReference type="NCBI Taxonomy" id="648"/>
    <lineage>
        <taxon>Bacteria</taxon>
        <taxon>Pseudomonadati</taxon>
        <taxon>Pseudomonadota</taxon>
        <taxon>Gammaproteobacteria</taxon>
        <taxon>Aeromonadales</taxon>
        <taxon>Aeromonadaceae</taxon>
        <taxon>Aeromonas</taxon>
    </lineage>
</organism>
<dbReference type="Proteomes" id="UP000266778">
    <property type="component" value="Plasmid pAeca2"/>
</dbReference>
<name>A0A7D5UKM8_AERCA</name>
<accession>A0A7D5UKM8</accession>
<evidence type="ECO:0000313" key="2">
    <source>
        <dbReference type="Proteomes" id="UP000266778"/>
    </source>
</evidence>
<dbReference type="EMBL" id="CP039628">
    <property type="protein sequence ID" value="QLI60460.1"/>
    <property type="molecule type" value="Genomic_DNA"/>
</dbReference>
<evidence type="ECO:0000313" key="1">
    <source>
        <dbReference type="EMBL" id="QLI60460.1"/>
    </source>
</evidence>
<geneLocation type="plasmid" evidence="2">
    <name>paeca2</name>
</geneLocation>
<proteinExistence type="predicted"/>
<sequence length="183" mass="20085">MNTYLIKTPAVTFTVTACDSDFACWEANEEAQLIRLYNPGQKAELILCIDDERQQSLGEIDLAGYTIPATWAAIRLLKSDLFAEAKQMARTDWDLPVIRSRGAVLVVTDGSGAPLITSGDCYALPISLTDFRNTTASIKARYPDAHQIFICLGCDSAASVTAMNDGDYQPWTGEAEALIYQYN</sequence>
<dbReference type="AlphaFoldDB" id="A0A7D5UKM8"/>
<keyword evidence="1" id="KW-0614">Plasmid</keyword>
<gene>
    <name evidence="1" type="ORF">C1C91_23560</name>
</gene>
<reference evidence="1 2" key="1">
    <citation type="submission" date="2019-04" db="EMBL/GenBank/DDBJ databases">
        <title>Novel transposon Tn6433 variants accelerate the dissemination of tet(E) in Aeromonas under oxytetracycline stresses.</title>
        <authorList>
            <person name="Shi Y."/>
            <person name="Tian Z."/>
            <person name="Zhang Y."/>
            <person name="Zhang H."/>
            <person name="Yang M."/>
        </authorList>
    </citation>
    <scope>NUCLEOTIDE SEQUENCE [LARGE SCALE GENOMIC DNA]</scope>
    <source>
        <strain evidence="1 2">T25-39</strain>
        <plasmid evidence="2">paeca2</plasmid>
    </source>
</reference>
<protein>
    <submittedName>
        <fullName evidence="1">Uncharacterized protein</fullName>
    </submittedName>
</protein>